<evidence type="ECO:0000256" key="3">
    <source>
        <dbReference type="ARBA" id="ARBA00023163"/>
    </source>
</evidence>
<evidence type="ECO:0000259" key="4">
    <source>
        <dbReference type="PROSITE" id="PS51071"/>
    </source>
</evidence>
<dbReference type="EMBL" id="BLZR01000001">
    <property type="protein sequence ID" value="GFP78138.1"/>
    <property type="molecule type" value="Genomic_DNA"/>
</dbReference>
<dbReference type="SUPFAM" id="SSF53697">
    <property type="entry name" value="SIS domain"/>
    <property type="match status" value="1"/>
</dbReference>
<dbReference type="InterPro" id="IPR000281">
    <property type="entry name" value="HTH_RpiR"/>
</dbReference>
<dbReference type="Gene3D" id="1.10.10.10">
    <property type="entry name" value="Winged helix-like DNA-binding domain superfamily/Winged helix DNA-binding domain"/>
    <property type="match status" value="1"/>
</dbReference>
<sequence>MSDVVHKLLLIINTSNEKDIDYNISWIMLQNINKISSMSINQLADLCYVSISTISRFCRKLGCNSFYEFKNMLVYDDNEYFDPRNKSINMNINEDASDLFFMAKKNIDLATETLKIEEIDQLVQDIHDYPTVSLVGLNTGQSITLDFQSELMVLGKFATVFVDIDKQLDNIKSLDENSLLVIFSISGGCSYNSRLSEALKQSKAKKVLITQNPATPLLEYVTKVILYGNEYFPFVGRYAFLYVKDLILMRYRFLYEV</sequence>
<dbReference type="GO" id="GO:0003700">
    <property type="term" value="F:DNA-binding transcription factor activity"/>
    <property type="evidence" value="ECO:0007669"/>
    <property type="project" value="InterPro"/>
</dbReference>
<dbReference type="GO" id="GO:0097367">
    <property type="term" value="F:carbohydrate derivative binding"/>
    <property type="evidence" value="ECO:0007669"/>
    <property type="project" value="InterPro"/>
</dbReference>
<organism evidence="5 6">
    <name type="scientific">Clostridium fungisolvens</name>
    <dbReference type="NCBI Taxonomy" id="1604897"/>
    <lineage>
        <taxon>Bacteria</taxon>
        <taxon>Bacillati</taxon>
        <taxon>Bacillota</taxon>
        <taxon>Clostridia</taxon>
        <taxon>Eubacteriales</taxon>
        <taxon>Clostridiaceae</taxon>
        <taxon>Clostridium</taxon>
    </lineage>
</organism>
<dbReference type="InterPro" id="IPR001347">
    <property type="entry name" value="SIS_dom"/>
</dbReference>
<dbReference type="InterPro" id="IPR009057">
    <property type="entry name" value="Homeodomain-like_sf"/>
</dbReference>
<protein>
    <recommendedName>
        <fullName evidence="4">HTH rpiR-type domain-containing protein</fullName>
    </recommendedName>
</protein>
<comment type="caution">
    <text evidence="5">The sequence shown here is derived from an EMBL/GenBank/DDBJ whole genome shotgun (WGS) entry which is preliminary data.</text>
</comment>
<dbReference type="Gene3D" id="3.40.50.10490">
    <property type="entry name" value="Glucose-6-phosphate isomerase like protein, domain 1"/>
    <property type="match status" value="1"/>
</dbReference>
<dbReference type="InterPro" id="IPR035472">
    <property type="entry name" value="RpiR-like_SIS"/>
</dbReference>
<dbReference type="PROSITE" id="PS51071">
    <property type="entry name" value="HTH_RPIR"/>
    <property type="match status" value="1"/>
</dbReference>
<dbReference type="Pfam" id="PF01418">
    <property type="entry name" value="HTH_6"/>
    <property type="match status" value="1"/>
</dbReference>
<keyword evidence="6" id="KW-1185">Reference proteome</keyword>
<dbReference type="InterPro" id="IPR036388">
    <property type="entry name" value="WH-like_DNA-bd_sf"/>
</dbReference>
<dbReference type="CDD" id="cd05013">
    <property type="entry name" value="SIS_RpiR"/>
    <property type="match status" value="1"/>
</dbReference>
<evidence type="ECO:0000313" key="6">
    <source>
        <dbReference type="Proteomes" id="UP000580568"/>
    </source>
</evidence>
<evidence type="ECO:0000313" key="5">
    <source>
        <dbReference type="EMBL" id="GFP78138.1"/>
    </source>
</evidence>
<dbReference type="GO" id="GO:1901135">
    <property type="term" value="P:carbohydrate derivative metabolic process"/>
    <property type="evidence" value="ECO:0007669"/>
    <property type="project" value="InterPro"/>
</dbReference>
<keyword evidence="1" id="KW-0805">Transcription regulation</keyword>
<dbReference type="InterPro" id="IPR046348">
    <property type="entry name" value="SIS_dom_sf"/>
</dbReference>
<accession>A0A6V8SSB3</accession>
<dbReference type="PANTHER" id="PTHR30514">
    <property type="entry name" value="GLUCOKINASE"/>
    <property type="match status" value="1"/>
</dbReference>
<reference evidence="5 6" key="1">
    <citation type="submission" date="2020-07" db="EMBL/GenBank/DDBJ databases">
        <title>A new beta-1,3-glucan-decomposing anaerobic bacterium isolated from anoxic soil subjected to biological soil disinfestation.</title>
        <authorList>
            <person name="Ueki A."/>
            <person name="Tonouchi A."/>
        </authorList>
    </citation>
    <scope>NUCLEOTIDE SEQUENCE [LARGE SCALE GENOMIC DNA]</scope>
    <source>
        <strain evidence="5 6">TW1</strain>
    </source>
</reference>
<dbReference type="GO" id="GO:0003677">
    <property type="term" value="F:DNA binding"/>
    <property type="evidence" value="ECO:0007669"/>
    <property type="project" value="UniProtKB-KW"/>
</dbReference>
<dbReference type="Proteomes" id="UP000580568">
    <property type="component" value="Unassembled WGS sequence"/>
</dbReference>
<gene>
    <name evidence="5" type="ORF">bsdtw1_04332</name>
</gene>
<evidence type="ECO:0000256" key="2">
    <source>
        <dbReference type="ARBA" id="ARBA00023125"/>
    </source>
</evidence>
<evidence type="ECO:0000256" key="1">
    <source>
        <dbReference type="ARBA" id="ARBA00023015"/>
    </source>
</evidence>
<keyword evidence="2" id="KW-0238">DNA-binding</keyword>
<dbReference type="SUPFAM" id="SSF46689">
    <property type="entry name" value="Homeodomain-like"/>
    <property type="match status" value="1"/>
</dbReference>
<dbReference type="PANTHER" id="PTHR30514:SF10">
    <property type="entry name" value="MURR_RPIR FAMILY TRANSCRIPTIONAL REGULATOR"/>
    <property type="match status" value="1"/>
</dbReference>
<proteinExistence type="predicted"/>
<dbReference type="RefSeq" id="WP_183279457.1">
    <property type="nucleotide sequence ID" value="NZ_BLZR01000001.1"/>
</dbReference>
<dbReference type="AlphaFoldDB" id="A0A6V8SSB3"/>
<feature type="domain" description="HTH rpiR-type" evidence="4">
    <location>
        <begin position="4"/>
        <end position="80"/>
    </location>
</feature>
<dbReference type="Pfam" id="PF01380">
    <property type="entry name" value="SIS"/>
    <property type="match status" value="1"/>
</dbReference>
<name>A0A6V8SSB3_9CLOT</name>
<dbReference type="InterPro" id="IPR047640">
    <property type="entry name" value="RpiR-like"/>
</dbReference>
<keyword evidence="3" id="KW-0804">Transcription</keyword>